<accession>A0A9P3QC41</accession>
<keyword evidence="3" id="KW-0808">Transferase</keyword>
<evidence type="ECO:0000256" key="7">
    <source>
        <dbReference type="ARBA" id="ARBA00047899"/>
    </source>
</evidence>
<evidence type="ECO:0000256" key="5">
    <source>
        <dbReference type="ARBA" id="ARBA00022777"/>
    </source>
</evidence>
<evidence type="ECO:0000256" key="9">
    <source>
        <dbReference type="SAM" id="MobiDB-lite"/>
    </source>
</evidence>
<dbReference type="InterPro" id="IPR008271">
    <property type="entry name" value="Ser/Thr_kinase_AS"/>
</dbReference>
<dbReference type="InterPro" id="IPR000719">
    <property type="entry name" value="Prot_kinase_dom"/>
</dbReference>
<comment type="caution">
    <text evidence="13">The sequence shown here is derived from an EMBL/GenBank/DDBJ whole genome shotgun (WGS) entry which is preliminary data.</text>
</comment>
<evidence type="ECO:0000313" key="12">
    <source>
        <dbReference type="EMBL" id="GLB83627.1"/>
    </source>
</evidence>
<dbReference type="Gene3D" id="1.10.510.10">
    <property type="entry name" value="Transferase(Phosphotransferase) domain 1"/>
    <property type="match status" value="1"/>
</dbReference>
<dbReference type="GeneID" id="83631665"/>
<keyword evidence="4" id="KW-0547">Nucleotide-binding</keyword>
<comment type="catalytic activity">
    <reaction evidence="7">
        <text>L-threonyl-[protein] + ATP = O-phospho-L-threonyl-[protein] + ADP + H(+)</text>
        <dbReference type="Rhea" id="RHEA:46608"/>
        <dbReference type="Rhea" id="RHEA-COMP:11060"/>
        <dbReference type="Rhea" id="RHEA-COMP:11605"/>
        <dbReference type="ChEBI" id="CHEBI:15378"/>
        <dbReference type="ChEBI" id="CHEBI:30013"/>
        <dbReference type="ChEBI" id="CHEBI:30616"/>
        <dbReference type="ChEBI" id="CHEBI:61977"/>
        <dbReference type="ChEBI" id="CHEBI:456216"/>
        <dbReference type="EC" id="2.7.11.1"/>
    </reaction>
</comment>
<evidence type="ECO:0000259" key="11">
    <source>
        <dbReference type="PROSITE" id="PS50011"/>
    </source>
</evidence>
<evidence type="ECO:0000313" key="14">
    <source>
        <dbReference type="Proteomes" id="UP001064782"/>
    </source>
</evidence>
<dbReference type="PROSITE" id="PS00108">
    <property type="entry name" value="PROTEIN_KINASE_ST"/>
    <property type="match status" value="1"/>
</dbReference>
<name>A0A9P3QC41_9MYCO</name>
<protein>
    <recommendedName>
        <fullName evidence="1">non-specific serine/threonine protein kinase</fullName>
        <ecNumber evidence="1">2.7.11.1</ecNumber>
    </recommendedName>
</protein>
<feature type="compositionally biased region" description="Low complexity" evidence="9">
    <location>
        <begin position="522"/>
        <end position="531"/>
    </location>
</feature>
<dbReference type="GO" id="GO:0080090">
    <property type="term" value="P:regulation of primary metabolic process"/>
    <property type="evidence" value="ECO:0007669"/>
    <property type="project" value="UniProtKB-ARBA"/>
</dbReference>
<dbReference type="PANTHER" id="PTHR43289">
    <property type="entry name" value="MITOGEN-ACTIVATED PROTEIN KINASE KINASE KINASE 20-RELATED"/>
    <property type="match status" value="1"/>
</dbReference>
<organism evidence="13 14">
    <name type="scientific">Mycobacterium kiyosense</name>
    <dbReference type="NCBI Taxonomy" id="2871094"/>
    <lineage>
        <taxon>Bacteria</taxon>
        <taxon>Bacillati</taxon>
        <taxon>Actinomycetota</taxon>
        <taxon>Actinomycetes</taxon>
        <taxon>Mycobacteriales</taxon>
        <taxon>Mycobacteriaceae</taxon>
        <taxon>Mycobacterium</taxon>
    </lineage>
</organism>
<feature type="region of interest" description="Disordered" evidence="9">
    <location>
        <begin position="371"/>
        <end position="390"/>
    </location>
</feature>
<evidence type="ECO:0000256" key="1">
    <source>
        <dbReference type="ARBA" id="ARBA00012513"/>
    </source>
</evidence>
<evidence type="ECO:0000256" key="10">
    <source>
        <dbReference type="SAM" id="Phobius"/>
    </source>
</evidence>
<dbReference type="EC" id="2.7.11.1" evidence="1"/>
<keyword evidence="10" id="KW-0472">Membrane</keyword>
<dbReference type="GO" id="GO:0004674">
    <property type="term" value="F:protein serine/threonine kinase activity"/>
    <property type="evidence" value="ECO:0007669"/>
    <property type="project" value="UniProtKB-KW"/>
</dbReference>
<reference evidence="13" key="1">
    <citation type="submission" date="2022-08" db="EMBL/GenBank/DDBJ databases">
        <title>Mycobacterium kiyosense sp. nov., scotochromogenic slow-glowing species isolated from respiratory specimens.</title>
        <authorList>
            <person name="Fukano H."/>
            <person name="Kazumi Y."/>
            <person name="Sakagami N."/>
            <person name="Ato M."/>
            <person name="Mitarai S."/>
            <person name="Hoshino Y."/>
        </authorList>
    </citation>
    <scope>NUCLEOTIDE SEQUENCE</scope>
    <source>
        <strain evidence="13">1413</strain>
        <strain evidence="12">SRL2020-028</strain>
    </source>
</reference>
<feature type="compositionally biased region" description="Polar residues" evidence="9">
    <location>
        <begin position="505"/>
        <end position="514"/>
    </location>
</feature>
<gene>
    <name evidence="13" type="ORF">Mkiyose1413_44110</name>
    <name evidence="12" type="ORF">SRL2020028_28830</name>
</gene>
<dbReference type="PANTHER" id="PTHR43289:SF6">
    <property type="entry name" value="SERINE_THREONINE-PROTEIN KINASE NEKL-3"/>
    <property type="match status" value="1"/>
</dbReference>
<comment type="catalytic activity">
    <reaction evidence="8">
        <text>L-seryl-[protein] + ATP = O-phospho-L-seryl-[protein] + ADP + H(+)</text>
        <dbReference type="Rhea" id="RHEA:17989"/>
        <dbReference type="Rhea" id="RHEA-COMP:9863"/>
        <dbReference type="Rhea" id="RHEA-COMP:11604"/>
        <dbReference type="ChEBI" id="CHEBI:15378"/>
        <dbReference type="ChEBI" id="CHEBI:29999"/>
        <dbReference type="ChEBI" id="CHEBI:30616"/>
        <dbReference type="ChEBI" id="CHEBI:83421"/>
        <dbReference type="ChEBI" id="CHEBI:456216"/>
        <dbReference type="EC" id="2.7.11.1"/>
    </reaction>
</comment>
<dbReference type="RefSeq" id="WP_238305581.1">
    <property type="nucleotide sequence ID" value="NZ_BRXE01000030.1"/>
</dbReference>
<feature type="region of interest" description="Disordered" evidence="9">
    <location>
        <begin position="505"/>
        <end position="534"/>
    </location>
</feature>
<feature type="domain" description="Protein kinase" evidence="11">
    <location>
        <begin position="12"/>
        <end position="275"/>
    </location>
</feature>
<dbReference type="Gene3D" id="3.30.200.20">
    <property type="entry name" value="Phosphorylase Kinase, domain 1"/>
    <property type="match status" value="1"/>
</dbReference>
<dbReference type="GO" id="GO:0005524">
    <property type="term" value="F:ATP binding"/>
    <property type="evidence" value="ECO:0007669"/>
    <property type="project" value="UniProtKB-KW"/>
</dbReference>
<dbReference type="InterPro" id="IPR011009">
    <property type="entry name" value="Kinase-like_dom_sf"/>
</dbReference>
<evidence type="ECO:0000256" key="3">
    <source>
        <dbReference type="ARBA" id="ARBA00022679"/>
    </source>
</evidence>
<dbReference type="Pfam" id="PF00069">
    <property type="entry name" value="Pkinase"/>
    <property type="match status" value="1"/>
</dbReference>
<keyword evidence="14" id="KW-1185">Reference proteome</keyword>
<dbReference type="Proteomes" id="UP001064782">
    <property type="component" value="Unassembled WGS sequence"/>
</dbReference>
<evidence type="ECO:0000256" key="8">
    <source>
        <dbReference type="ARBA" id="ARBA00048679"/>
    </source>
</evidence>
<evidence type="ECO:0000256" key="2">
    <source>
        <dbReference type="ARBA" id="ARBA00022527"/>
    </source>
</evidence>
<evidence type="ECO:0000256" key="4">
    <source>
        <dbReference type="ARBA" id="ARBA00022741"/>
    </source>
</evidence>
<dbReference type="SMART" id="SM00220">
    <property type="entry name" value="S_TKc"/>
    <property type="match status" value="1"/>
</dbReference>
<feature type="transmembrane region" description="Helical" evidence="10">
    <location>
        <begin position="396"/>
        <end position="416"/>
    </location>
</feature>
<proteinExistence type="predicted"/>
<dbReference type="EMBL" id="BRXE01000030">
    <property type="protein sequence ID" value="GLB83627.1"/>
    <property type="molecule type" value="Genomic_DNA"/>
</dbReference>
<keyword evidence="5" id="KW-0418">Kinase</keyword>
<keyword evidence="10" id="KW-1133">Transmembrane helix</keyword>
<evidence type="ECO:0000313" key="13">
    <source>
        <dbReference type="EMBL" id="GLD32528.1"/>
    </source>
</evidence>
<dbReference type="FunFam" id="3.30.200.20:FF:000035">
    <property type="entry name" value="Serine/threonine protein kinase Stk1"/>
    <property type="match status" value="1"/>
</dbReference>
<dbReference type="PROSITE" id="PS50011">
    <property type="entry name" value="PROTEIN_KINASE_DOM"/>
    <property type="match status" value="1"/>
</dbReference>
<evidence type="ECO:0000256" key="6">
    <source>
        <dbReference type="ARBA" id="ARBA00022840"/>
    </source>
</evidence>
<dbReference type="CDD" id="cd14014">
    <property type="entry name" value="STKc_PknB_like"/>
    <property type="match status" value="1"/>
</dbReference>
<sequence>MPLTNGEVFAGYTIERLLGAGGMGEVYLAHHPRLPRHDALKVLSLAATDDVEFRARFNREAELAATLWNPHIVSVLDRGEFNGRLWISMEYVDGTDAGRLIREHYRDGMPENDVVEIVSAVAEALDFGHERLLLHRDVKPENILVTAGNGNRRRVLLTDFGIARRIDDVSNLTDANVAMGTISYVAPEQLLGKQLDGRADQYALAATTFHLLTGAPPFQDTNRAVVVSHHLSTPPPRISDRRPELAHLDAVLARALAKDPDDRYPSCVEFAAALRSGARADRPHTQPLERVVVQGTARHVQQSAVGGHDQIGVLTFQIVQHDLPGSRRAPLPVEMPTDLGGRLEDGDQIEVSGVWDGDTLDADKVVNLSAADRSKPRLPPADDAPRKPPTRWGTRIAVVGAVVAVLALTAVAVLYFTDFFGTAARPGPMVKPVSATVFSPDGAPDNPQDAKLAIDGNPDTAWSTVTYQDSVPFPKFISGMGLLLHLSEPTALSVVTIDVPSTGTQVQIRSSPSESPAKLSDTTELTPTTTLQPGHNRIEVHGRVKTSSNVLVWISTLGTTNGQSRTQISEITLQAAG</sequence>
<dbReference type="AlphaFoldDB" id="A0A9P3QC41"/>
<dbReference type="SUPFAM" id="SSF56112">
    <property type="entry name" value="Protein kinase-like (PK-like)"/>
    <property type="match status" value="1"/>
</dbReference>
<keyword evidence="2" id="KW-0723">Serine/threonine-protein kinase</keyword>
<keyword evidence="6" id="KW-0067">ATP-binding</keyword>
<dbReference type="Proteomes" id="UP001165663">
    <property type="component" value="Unassembled WGS sequence"/>
</dbReference>
<dbReference type="EMBL" id="BRZI01000046">
    <property type="protein sequence ID" value="GLD32528.1"/>
    <property type="molecule type" value="Genomic_DNA"/>
</dbReference>
<keyword evidence="10" id="KW-0812">Transmembrane</keyword>